<gene>
    <name evidence="4" type="ORF">JOF35_008013</name>
</gene>
<dbReference type="Pfam" id="PF13385">
    <property type="entry name" value="Laminin_G_3"/>
    <property type="match status" value="1"/>
</dbReference>
<proteinExistence type="predicted"/>
<organism evidence="4 5">
    <name type="scientific">Streptomyces demainii</name>
    <dbReference type="NCBI Taxonomy" id="588122"/>
    <lineage>
        <taxon>Bacteria</taxon>
        <taxon>Bacillati</taxon>
        <taxon>Actinomycetota</taxon>
        <taxon>Actinomycetes</taxon>
        <taxon>Kitasatosporales</taxon>
        <taxon>Streptomycetaceae</taxon>
        <taxon>Streptomyces</taxon>
    </lineage>
</organism>
<comment type="caution">
    <text evidence="4">The sequence shown here is derived from an EMBL/GenBank/DDBJ whole genome shotgun (WGS) entry which is preliminary data.</text>
</comment>
<evidence type="ECO:0000313" key="4">
    <source>
        <dbReference type="EMBL" id="MDP9615675.1"/>
    </source>
</evidence>
<dbReference type="PANTHER" id="PTHR31151:SF0">
    <property type="entry name" value="PROLINE-TRNA LIGASE (DUF1680)"/>
    <property type="match status" value="1"/>
</dbReference>
<protein>
    <submittedName>
        <fullName evidence="4">DUF1680 family protein</fullName>
    </submittedName>
</protein>
<feature type="chain" id="PRO_5046588383" evidence="1">
    <location>
        <begin position="34"/>
        <end position="771"/>
    </location>
</feature>
<evidence type="ECO:0000313" key="5">
    <source>
        <dbReference type="Proteomes" id="UP001234880"/>
    </source>
</evidence>
<feature type="signal peptide" evidence="1">
    <location>
        <begin position="1"/>
        <end position="33"/>
    </location>
</feature>
<keyword evidence="1" id="KW-0732">Signal</keyword>
<dbReference type="EMBL" id="JAURUE010000002">
    <property type="protein sequence ID" value="MDP9615675.1"/>
    <property type="molecule type" value="Genomic_DNA"/>
</dbReference>
<dbReference type="InterPro" id="IPR049046">
    <property type="entry name" value="Beta-AFase-like_GH127_middle"/>
</dbReference>
<evidence type="ECO:0000259" key="3">
    <source>
        <dbReference type="Pfam" id="PF20736"/>
    </source>
</evidence>
<dbReference type="InterPro" id="IPR013320">
    <property type="entry name" value="ConA-like_dom_sf"/>
</dbReference>
<dbReference type="Pfam" id="PF20736">
    <property type="entry name" value="Glyco_hydro127M"/>
    <property type="match status" value="1"/>
</dbReference>
<sequence length="771" mass="82786">MNEPVDRRHFITTAASGAAAVVLTGAASGPAAAATPGPAVSAAASRAPKALTGVRPFPLTAVSLLPGAFQDNQSRNTAYLRFVDIDRLLHTFRLNVGLPSGARPCGGWESPTTELRGHSTGHLLSGLALTYAGTGGTALLAKSRALVSALAACQAKSPAAGYGQGYLSAFPESFFDRLEAGTGVWAPYYTIHKIMAGLVDQYRLAGNAEALETVLRQAAWVDARTGKLGYDQMQRVLQTEFGGMNDVLADLHAITGDGRWLKVAERFTHARVFDPLARNEDQLAGLHANTQIPKMVGALRLWEERLDSRYRTIGENFWKIVTDHHTYVIGGNSNGEAFHEPDAIAAQLSDSCCENCNSYNMLKLTRLIHFHAPDRTDLLDYYERTLFNQMLGEQDPDSAHGFNIYYTGLAPGSCKQQPSFMGTDPEQYSTDYDNFSCDHGSGMETQAKFADTIYTHADRSLLVNLFIPSELRWRDKGITWRQTTGFPDQQATTLTVTSGGASLDLRIRVPSWAAGARARLNGTTLANRPAPGSWLTLDRQWKTGDRVELTLPMKLTFDPTPDDPDVQAVLYGPVVLAGAYGSRTGMTMPRLDKDSVARKAADPLRFSATAGGESVTLLPVARVHDQHYNVYWLTGQPPTPPPAFAAWHRFDETSGTTAADATGHGRTARLTGGASWTGGRTGGAVALNGTDGHVTLADDVLAGAGAYTLATWVRLDGTPATWARIFDIGTGVTANMFLTPAADSGKLRFAITAGGGGAEQRVEADPLPTGR</sequence>
<feature type="domain" description="Non-reducing end beta-L-arabinofuranosidase-like GH127 middle" evidence="3">
    <location>
        <begin position="461"/>
        <end position="553"/>
    </location>
</feature>
<feature type="domain" description="Non-reducing end beta-L-arabinofuranosidase-like GH127 catalytic" evidence="2">
    <location>
        <begin position="62"/>
        <end position="450"/>
    </location>
</feature>
<dbReference type="SUPFAM" id="SSF49899">
    <property type="entry name" value="Concanavalin A-like lectins/glucanases"/>
    <property type="match status" value="1"/>
</dbReference>
<dbReference type="SUPFAM" id="SSF48208">
    <property type="entry name" value="Six-hairpin glycosidases"/>
    <property type="match status" value="1"/>
</dbReference>
<dbReference type="Proteomes" id="UP001234880">
    <property type="component" value="Unassembled WGS sequence"/>
</dbReference>
<dbReference type="InterPro" id="IPR012878">
    <property type="entry name" value="Beta-AFase-like_GH127_cat"/>
</dbReference>
<keyword evidence="5" id="KW-1185">Reference proteome</keyword>
<evidence type="ECO:0000256" key="1">
    <source>
        <dbReference type="SAM" id="SignalP"/>
    </source>
</evidence>
<reference evidence="4 5" key="1">
    <citation type="submission" date="2023-07" db="EMBL/GenBank/DDBJ databases">
        <title>Sequencing the genomes of 1000 actinobacteria strains.</title>
        <authorList>
            <person name="Klenk H.-P."/>
        </authorList>
    </citation>
    <scope>NUCLEOTIDE SEQUENCE [LARGE SCALE GENOMIC DNA]</scope>
    <source>
        <strain evidence="4 5">DSM 41600</strain>
    </source>
</reference>
<dbReference type="Pfam" id="PF07944">
    <property type="entry name" value="Beta-AFase-like_GH127_cat"/>
    <property type="match status" value="1"/>
</dbReference>
<evidence type="ECO:0000259" key="2">
    <source>
        <dbReference type="Pfam" id="PF07944"/>
    </source>
</evidence>
<dbReference type="InterPro" id="IPR008928">
    <property type="entry name" value="6-hairpin_glycosidase_sf"/>
</dbReference>
<accession>A0ABT9L4Q0</accession>
<dbReference type="Gene3D" id="2.60.120.200">
    <property type="match status" value="1"/>
</dbReference>
<dbReference type="PROSITE" id="PS51318">
    <property type="entry name" value="TAT"/>
    <property type="match status" value="1"/>
</dbReference>
<dbReference type="InterPro" id="IPR006311">
    <property type="entry name" value="TAT_signal"/>
</dbReference>
<name>A0ABT9L4Q0_9ACTN</name>
<dbReference type="PANTHER" id="PTHR31151">
    <property type="entry name" value="PROLINE-TRNA LIGASE (DUF1680)"/>
    <property type="match status" value="1"/>
</dbReference>